<organism evidence="1 2">
    <name type="scientific">Phaeocystis globosa virus PgV-16T</name>
    <dbReference type="NCBI Taxonomy" id="3071227"/>
    <lineage>
        <taxon>Viruses</taxon>
        <taxon>Varidnaviria</taxon>
        <taxon>Bamfordvirae</taxon>
        <taxon>Nucleocytoviricota</taxon>
        <taxon>Megaviricetes</taxon>
        <taxon>Imitervirales</taxon>
        <taxon>Mesomimiviridae</taxon>
        <taxon>Tethysvirus</taxon>
        <taxon>Tethysvirus hollandense</taxon>
    </lineage>
</organism>
<gene>
    <name evidence="1" type="ORF">PGCG_00149</name>
</gene>
<dbReference type="EMBL" id="KC662249">
    <property type="protein sequence ID" value="AGM15461.1"/>
    <property type="molecule type" value="Genomic_DNA"/>
</dbReference>
<evidence type="ECO:0000313" key="2">
    <source>
        <dbReference type="Proteomes" id="UP000204225"/>
    </source>
</evidence>
<sequence length="220" mass="26119">MTTDKQPIIISFEGNIGSGKSSIFKYVEHNCDTIFSNELKICFIPEPKNVILSIVDYYDLSYQMYAYITRIYALNDAIGKNYDIIFTERSMLSDKNVFGKMARKEFASYNIDENIYYKLYTKLYAKFEPYLDNIKFIYIRTTPDACLNRINKMYNKGDYYMLYNIQNYHHFYDVWLNTTDMIEKNAVIIINGNNETNKSLFVENNFYDILMNKIVKFVSK</sequence>
<accession>A0AC59EWY2</accession>
<name>A0AC59EWY2_9VIRU</name>
<proteinExistence type="predicted"/>
<dbReference type="Proteomes" id="UP000204225">
    <property type="component" value="Segment"/>
</dbReference>
<keyword evidence="1" id="KW-0418">Kinase</keyword>
<keyword evidence="1" id="KW-0808">Transferase</keyword>
<evidence type="ECO:0000313" key="1">
    <source>
        <dbReference type="EMBL" id="AGM15461.1"/>
    </source>
</evidence>
<reference evidence="1 2" key="1">
    <citation type="journal article" date="2013" name="Proc. Natl. Acad. Sci. U.S.A.">
        <title>Genome of Phaeocystis globosa virus PgV-16T highlights the common ancestry of the largest known DNA viruses infecting eukaryotes.</title>
        <authorList>
            <person name="Santini S."/>
            <person name="Jeudy S."/>
            <person name="Bartoli J."/>
            <person name="Poirot O."/>
            <person name="Lescot M."/>
            <person name="Abergel C."/>
            <person name="Barbe V."/>
            <person name="Wommack K.E."/>
            <person name="Noordeloos A.A."/>
            <person name="Brussaard C.P."/>
            <person name="Claverie J.M."/>
        </authorList>
    </citation>
    <scope>NUCLEOTIDE SEQUENCE [LARGE SCALE GENOMIC DNA]</scope>
    <source>
        <strain evidence="1 2">16T</strain>
    </source>
</reference>
<protein>
    <submittedName>
        <fullName evidence="1">Deoxynucleoside kinase</fullName>
    </submittedName>
</protein>
<keyword evidence="2" id="KW-1185">Reference proteome</keyword>